<proteinExistence type="predicted"/>
<organism evidence="1 2">
    <name type="scientific">Arthrobotrys musiformis</name>
    <dbReference type="NCBI Taxonomy" id="47236"/>
    <lineage>
        <taxon>Eukaryota</taxon>
        <taxon>Fungi</taxon>
        <taxon>Dikarya</taxon>
        <taxon>Ascomycota</taxon>
        <taxon>Pezizomycotina</taxon>
        <taxon>Orbiliomycetes</taxon>
        <taxon>Orbiliales</taxon>
        <taxon>Orbiliaceae</taxon>
        <taxon>Arthrobotrys</taxon>
    </lineage>
</organism>
<gene>
    <name evidence="1" type="ORF">TWF481_003183</name>
</gene>
<protein>
    <recommendedName>
        <fullName evidence="3">BTB domain-containing protein</fullName>
    </recommendedName>
</protein>
<name>A0AAV9VPH6_9PEZI</name>
<reference evidence="1 2" key="1">
    <citation type="submission" date="2023-08" db="EMBL/GenBank/DDBJ databases">
        <authorList>
            <person name="Palmer J.M."/>
        </authorList>
    </citation>
    <scope>NUCLEOTIDE SEQUENCE [LARGE SCALE GENOMIC DNA]</scope>
    <source>
        <strain evidence="1 2">TWF481</strain>
    </source>
</reference>
<dbReference type="AlphaFoldDB" id="A0AAV9VPH6"/>
<accession>A0AAV9VPH6</accession>
<keyword evidence="2" id="KW-1185">Reference proteome</keyword>
<comment type="caution">
    <text evidence="1">The sequence shown here is derived from an EMBL/GenBank/DDBJ whole genome shotgun (WGS) entry which is preliminary data.</text>
</comment>
<dbReference type="EMBL" id="JAVHJL010000013">
    <property type="protein sequence ID" value="KAK6495155.1"/>
    <property type="molecule type" value="Genomic_DNA"/>
</dbReference>
<evidence type="ECO:0000313" key="1">
    <source>
        <dbReference type="EMBL" id="KAK6495155.1"/>
    </source>
</evidence>
<sequence>MNGRKEIEIEHSHPADIDKMLRWMYGDKELKFPDVDYDLKGIMWTARTFEVEGFKLGILKEAVRVAASGIPYQSEHMPNKFWNAARRVCALVDRNDPAEMGILAGLTAQLQISNINTGSPWFPEGPADEEPNRLLKTLLVRRIRDIIDGILCKDCQRVPIPENKSRECCSHCQKPLPAPMLE</sequence>
<dbReference type="Proteomes" id="UP001370758">
    <property type="component" value="Unassembled WGS sequence"/>
</dbReference>
<evidence type="ECO:0008006" key="3">
    <source>
        <dbReference type="Google" id="ProtNLM"/>
    </source>
</evidence>
<evidence type="ECO:0000313" key="2">
    <source>
        <dbReference type="Proteomes" id="UP001370758"/>
    </source>
</evidence>